<dbReference type="RefSeq" id="WP_051140123.1">
    <property type="nucleotide sequence ID" value="NZ_CP012918.1"/>
</dbReference>
<reference evidence="1 2" key="1">
    <citation type="submission" date="2023-11" db="EMBL/GenBank/DDBJ databases">
        <title>MicrobeMod: A computational toolkit for identifying prokaryotic methylation and restriction-modification with nanopore sequencing.</title>
        <authorList>
            <person name="Crits-Christoph A."/>
            <person name="Kang S.C."/>
            <person name="Lee H."/>
            <person name="Ostrov N."/>
        </authorList>
    </citation>
    <scope>NUCLEOTIDE SEQUENCE [LARGE SCALE GENOMIC DNA]</scope>
    <source>
        <strain evidence="1 2">ATCC 29145</strain>
    </source>
</reference>
<keyword evidence="2" id="KW-1185">Reference proteome</keyword>
<comment type="caution">
    <text evidence="1">The sequence shown here is derived from an EMBL/GenBank/DDBJ whole genome shotgun (WGS) entry which is preliminary data.</text>
</comment>
<accession>A0ABU4PF79</accession>
<evidence type="ECO:0000313" key="2">
    <source>
        <dbReference type="Proteomes" id="UP001277471"/>
    </source>
</evidence>
<name>A0ABU4PF79_AZOBR</name>
<evidence type="ECO:0000313" key="1">
    <source>
        <dbReference type="EMBL" id="MDX5955879.1"/>
    </source>
</evidence>
<sequence>MVAEILSFLLQMGRAMPAEIQAAVDELGVGRAPDVGDGALLQAIMESAQAFSATLRATPSAGVWMTRAQMLQSVRSLFAALRAAPRPDIEAARVHFGSAPEEGFTDAEHAVAQAAHAAAVTICLGALARLAARHGEPTPRPDA</sequence>
<proteinExistence type="predicted"/>
<gene>
    <name evidence="1" type="ORF">SIM66_32435</name>
</gene>
<organism evidence="1 2">
    <name type="scientific">Azospirillum brasilense</name>
    <dbReference type="NCBI Taxonomy" id="192"/>
    <lineage>
        <taxon>Bacteria</taxon>
        <taxon>Pseudomonadati</taxon>
        <taxon>Pseudomonadota</taxon>
        <taxon>Alphaproteobacteria</taxon>
        <taxon>Rhodospirillales</taxon>
        <taxon>Azospirillaceae</taxon>
        <taxon>Azospirillum</taxon>
    </lineage>
</organism>
<dbReference type="EMBL" id="JAWXYC010000007">
    <property type="protein sequence ID" value="MDX5955879.1"/>
    <property type="molecule type" value="Genomic_DNA"/>
</dbReference>
<protein>
    <submittedName>
        <fullName evidence="1">Uncharacterized protein</fullName>
    </submittedName>
</protein>
<dbReference type="Proteomes" id="UP001277471">
    <property type="component" value="Unassembled WGS sequence"/>
</dbReference>